<dbReference type="AlphaFoldDB" id="A0A5N0TIE7"/>
<dbReference type="RefSeq" id="WP_150862610.1">
    <property type="nucleotide sequence ID" value="NZ_VYXP01000002.1"/>
</dbReference>
<dbReference type="Proteomes" id="UP000325372">
    <property type="component" value="Unassembled WGS sequence"/>
</dbReference>
<evidence type="ECO:0000313" key="3">
    <source>
        <dbReference type="Proteomes" id="UP000325372"/>
    </source>
</evidence>
<comment type="caution">
    <text evidence="2">The sequence shown here is derived from an EMBL/GenBank/DDBJ whole genome shotgun (WGS) entry which is preliminary data.</text>
</comment>
<gene>
    <name evidence="2" type="ORF">F3N42_01425</name>
</gene>
<reference evidence="2 3" key="1">
    <citation type="submission" date="2019-09" db="EMBL/GenBank/DDBJ databases">
        <title>Wenzhouxiangella sp. Genome sequencing and assembly.</title>
        <authorList>
            <person name="Zhang R."/>
        </authorList>
    </citation>
    <scope>NUCLEOTIDE SEQUENCE [LARGE SCALE GENOMIC DNA]</scope>
    <source>
        <strain evidence="2 3">W260</strain>
    </source>
</reference>
<protein>
    <submittedName>
        <fullName evidence="2">Uncharacterized protein</fullName>
    </submittedName>
</protein>
<dbReference type="EMBL" id="VYXP01000002">
    <property type="protein sequence ID" value="KAA9133049.1"/>
    <property type="molecule type" value="Genomic_DNA"/>
</dbReference>
<sequence length="288" mass="31131">MTNETTPMYAKRGLFAAVLFLAMFVATAPALAAKFKFEPKAKSWYLQTIAVTDDGHFDDRSGVIGRIPGGQDGKDLHDIPAFASVNGAPVAIIMVRGEEWGDHAGEYLSDYRAPGQGRASWDFVVTSNNPDAEITLGWEGLYTISQNAKGGFETTLSNRNKVLNDLYLVDVDNGTVVGQGIMDDGHIVPYTFAMNGASERHFRWVAGKPRKKDLAYDQVVTLESVSPRQANERLTAREQSPATGNSKSKAAGFGAPPSLGTLPGEGVRQSNRLDSPVIQLEIESEPSP</sequence>
<evidence type="ECO:0000256" key="1">
    <source>
        <dbReference type="SAM" id="MobiDB-lite"/>
    </source>
</evidence>
<accession>A0A5N0TIE7</accession>
<organism evidence="2 3">
    <name type="scientific">Marinihelvus fidelis</name>
    <dbReference type="NCBI Taxonomy" id="2613842"/>
    <lineage>
        <taxon>Bacteria</taxon>
        <taxon>Pseudomonadati</taxon>
        <taxon>Pseudomonadota</taxon>
        <taxon>Gammaproteobacteria</taxon>
        <taxon>Chromatiales</taxon>
        <taxon>Wenzhouxiangellaceae</taxon>
        <taxon>Marinihelvus</taxon>
    </lineage>
</organism>
<evidence type="ECO:0000313" key="2">
    <source>
        <dbReference type="EMBL" id="KAA9133049.1"/>
    </source>
</evidence>
<feature type="region of interest" description="Disordered" evidence="1">
    <location>
        <begin position="227"/>
        <end position="288"/>
    </location>
</feature>
<feature type="compositionally biased region" description="Polar residues" evidence="1">
    <location>
        <begin position="237"/>
        <end position="248"/>
    </location>
</feature>
<keyword evidence="3" id="KW-1185">Reference proteome</keyword>
<proteinExistence type="predicted"/>
<name>A0A5N0TIE7_9GAMM</name>